<evidence type="ECO:0000313" key="2">
    <source>
        <dbReference type="EMBL" id="QBG34785.1"/>
    </source>
</evidence>
<dbReference type="KEGG" id="lsd:EMK97_03035"/>
<name>A0A4P6P610_9GAMM</name>
<sequence length="161" mass="18701">MTQRTRKKLIDALDRLIRGEPEHRELREKARIGKLKINYSTVEQEAVLSAGALRNHKDIKKVIKSRSMGLAVDQSPTAESELDLLQEQLKEQKKKTTQANKLKDKHFKQSKNHQKALQVQAAKHIRIVQRLMDMIPFEEREKAMDKVVTARPDNIIEGKFR</sequence>
<dbReference type="RefSeq" id="WP_130599324.1">
    <property type="nucleotide sequence ID" value="NZ_CP034759.1"/>
</dbReference>
<feature type="compositionally biased region" description="Basic residues" evidence="1">
    <location>
        <begin position="103"/>
        <end position="113"/>
    </location>
</feature>
<evidence type="ECO:0000313" key="3">
    <source>
        <dbReference type="Proteomes" id="UP000290244"/>
    </source>
</evidence>
<proteinExistence type="predicted"/>
<dbReference type="AlphaFoldDB" id="A0A4P6P610"/>
<reference evidence="2 3" key="1">
    <citation type="submission" date="2018-12" db="EMBL/GenBank/DDBJ databases">
        <title>Complete genome of Litorilituus sediminis.</title>
        <authorList>
            <person name="Liu A."/>
            <person name="Rong J."/>
        </authorList>
    </citation>
    <scope>NUCLEOTIDE SEQUENCE [LARGE SCALE GENOMIC DNA]</scope>
    <source>
        <strain evidence="2 3">JCM 17549</strain>
    </source>
</reference>
<dbReference type="OrthoDB" id="5824983at2"/>
<feature type="region of interest" description="Disordered" evidence="1">
    <location>
        <begin position="92"/>
        <end position="113"/>
    </location>
</feature>
<dbReference type="EMBL" id="CP034759">
    <property type="protein sequence ID" value="QBG34785.1"/>
    <property type="molecule type" value="Genomic_DNA"/>
</dbReference>
<accession>A0A4P6P610</accession>
<dbReference type="Proteomes" id="UP000290244">
    <property type="component" value="Chromosome"/>
</dbReference>
<organism evidence="2 3">
    <name type="scientific">Litorilituus sediminis</name>
    <dbReference type="NCBI Taxonomy" id="718192"/>
    <lineage>
        <taxon>Bacteria</taxon>
        <taxon>Pseudomonadati</taxon>
        <taxon>Pseudomonadota</taxon>
        <taxon>Gammaproteobacteria</taxon>
        <taxon>Alteromonadales</taxon>
        <taxon>Colwelliaceae</taxon>
        <taxon>Litorilituus</taxon>
    </lineage>
</organism>
<evidence type="ECO:0000256" key="1">
    <source>
        <dbReference type="SAM" id="MobiDB-lite"/>
    </source>
</evidence>
<gene>
    <name evidence="2" type="ORF">EMK97_03035</name>
</gene>
<keyword evidence="3" id="KW-1185">Reference proteome</keyword>
<protein>
    <submittedName>
        <fullName evidence="2">Bacterioferritin comigratory protein</fullName>
    </submittedName>
</protein>